<evidence type="ECO:0000256" key="2">
    <source>
        <dbReference type="SAM" id="SignalP"/>
    </source>
</evidence>
<feature type="compositionally biased region" description="Low complexity" evidence="1">
    <location>
        <begin position="110"/>
        <end position="120"/>
    </location>
</feature>
<dbReference type="EnsemblMetazoa" id="G1799.1">
    <property type="protein sequence ID" value="G1799.1:cds"/>
    <property type="gene ID" value="G1799"/>
</dbReference>
<dbReference type="InterPro" id="IPR024134">
    <property type="entry name" value="SOD_Cu/Zn_/chaperone"/>
</dbReference>
<evidence type="ECO:0000313" key="4">
    <source>
        <dbReference type="EnsemblMetazoa" id="G1799.1:cds"/>
    </source>
</evidence>
<dbReference type="Gene3D" id="2.60.40.200">
    <property type="entry name" value="Superoxide dismutase, copper/zinc binding domain"/>
    <property type="match status" value="1"/>
</dbReference>
<organism evidence="4 5">
    <name type="scientific">Magallana gigas</name>
    <name type="common">Pacific oyster</name>
    <name type="synonym">Crassostrea gigas</name>
    <dbReference type="NCBI Taxonomy" id="29159"/>
    <lineage>
        <taxon>Eukaryota</taxon>
        <taxon>Metazoa</taxon>
        <taxon>Spiralia</taxon>
        <taxon>Lophotrochozoa</taxon>
        <taxon>Mollusca</taxon>
        <taxon>Bivalvia</taxon>
        <taxon>Autobranchia</taxon>
        <taxon>Pteriomorphia</taxon>
        <taxon>Ostreida</taxon>
        <taxon>Ostreoidea</taxon>
        <taxon>Ostreidae</taxon>
        <taxon>Magallana</taxon>
    </lineage>
</organism>
<dbReference type="OMA" id="FTNNQPG"/>
<reference evidence="4" key="1">
    <citation type="submission" date="2022-08" db="UniProtKB">
        <authorList>
            <consortium name="EnsemblMetazoa"/>
        </authorList>
    </citation>
    <scope>IDENTIFICATION</scope>
    <source>
        <strain evidence="4">05x7-T-G4-1.051#20</strain>
    </source>
</reference>
<feature type="compositionally biased region" description="Low complexity" evidence="1">
    <location>
        <begin position="511"/>
        <end position="524"/>
    </location>
</feature>
<feature type="signal peptide" evidence="2">
    <location>
        <begin position="1"/>
        <end position="19"/>
    </location>
</feature>
<feature type="compositionally biased region" description="Low complexity" evidence="1">
    <location>
        <begin position="50"/>
        <end position="82"/>
    </location>
</feature>
<feature type="domain" description="Superoxide dismutase copper/zinc binding" evidence="3">
    <location>
        <begin position="252"/>
        <end position="393"/>
    </location>
</feature>
<keyword evidence="5" id="KW-1185">Reference proteome</keyword>
<evidence type="ECO:0000313" key="5">
    <source>
        <dbReference type="Proteomes" id="UP000005408"/>
    </source>
</evidence>
<dbReference type="AlphaFoldDB" id="A0A8W8JB69"/>
<keyword evidence="2" id="KW-0732">Signal</keyword>
<name>A0A8W8JB69_MAGGI</name>
<dbReference type="PRINTS" id="PR00068">
    <property type="entry name" value="CUZNDISMTASE"/>
</dbReference>
<dbReference type="GO" id="GO:0005507">
    <property type="term" value="F:copper ion binding"/>
    <property type="evidence" value="ECO:0007669"/>
    <property type="project" value="InterPro"/>
</dbReference>
<dbReference type="PROSITE" id="PS00087">
    <property type="entry name" value="SOD_CU_ZN_1"/>
    <property type="match status" value="1"/>
</dbReference>
<accession>A0A8W8JB69</accession>
<dbReference type="Pfam" id="PF00080">
    <property type="entry name" value="Sod_Cu"/>
    <property type="match status" value="1"/>
</dbReference>
<protein>
    <recommendedName>
        <fullName evidence="3">Superoxide dismutase copper/zinc binding domain-containing protein</fullName>
    </recommendedName>
</protein>
<dbReference type="Proteomes" id="UP000005408">
    <property type="component" value="Unassembled WGS sequence"/>
</dbReference>
<proteinExistence type="predicted"/>
<feature type="compositionally biased region" description="Low complexity" evidence="1">
    <location>
        <begin position="134"/>
        <end position="168"/>
    </location>
</feature>
<feature type="region of interest" description="Disordered" evidence="1">
    <location>
        <begin position="25"/>
        <end position="173"/>
    </location>
</feature>
<feature type="compositionally biased region" description="Low complexity" evidence="1">
    <location>
        <begin position="25"/>
        <end position="42"/>
    </location>
</feature>
<dbReference type="OrthoDB" id="2015551at2759"/>
<sequence length="524" mass="53978">MRNLTSLTVIVVLIGVSVAQFNNFNQQGNQPPGGFPQNFGPQNQGGGGFQNQNQGGFPPQANQPGGFPNQGQPTGGNFPPQGGQQGGFPPQGPQPGNNQGGGFNQGGQQPGAFPNQNQGGFPTPNQGAFPPPNQGAFPPQNQGGFPGQNQGFPQNQGGFPPQGQAAGPTANIPGLGGFQPNAIGGFGTVGNRFGNPFVPGNVIGNNLPGANGGGNNQNQFTAGGQLFMSLSQNPNNYRYATCYFNSTENAIRGRADFRQFLFGDSGVDIRIQVVGLPTSPVDTQRGIHIHEFGDIGERCSRVGPHFNPTQTRHGGRNSYPFLRHVGDLGNMLQSAQGVASTQFRDEVISLQGQGSILGRSLVVKLERDDEGTGTNSASLQNGNARTPIACCTIGRASPANWRTPYSEDDLMVMSGGAWSPSTGSNSDAGLQGIQTGNNAQGTQTNTQGAQTGFNTQGTQSGFNTQGTQTGFNTQGTQTGFNAQGAGATGGSSFNAAGGSQFSNNFGGGSNSGQNSFGFLGNQGK</sequence>
<feature type="region of interest" description="Disordered" evidence="1">
    <location>
        <begin position="416"/>
        <end position="485"/>
    </location>
</feature>
<dbReference type="InterPro" id="IPR036423">
    <property type="entry name" value="SOD-like_Cu/Zn_dom_sf"/>
</dbReference>
<feature type="compositionally biased region" description="Low complexity" evidence="1">
    <location>
        <begin position="431"/>
        <end position="481"/>
    </location>
</feature>
<dbReference type="InterPro" id="IPR001424">
    <property type="entry name" value="SOD_Cu_Zn_dom"/>
</dbReference>
<dbReference type="GO" id="GO:0006801">
    <property type="term" value="P:superoxide metabolic process"/>
    <property type="evidence" value="ECO:0007669"/>
    <property type="project" value="InterPro"/>
</dbReference>
<feature type="compositionally biased region" description="Gly residues" evidence="1">
    <location>
        <begin position="98"/>
        <end position="109"/>
    </location>
</feature>
<dbReference type="SUPFAM" id="SSF49329">
    <property type="entry name" value="Cu,Zn superoxide dismutase-like"/>
    <property type="match status" value="1"/>
</dbReference>
<evidence type="ECO:0000256" key="1">
    <source>
        <dbReference type="SAM" id="MobiDB-lite"/>
    </source>
</evidence>
<feature type="compositionally biased region" description="Polar residues" evidence="1">
    <location>
        <begin position="419"/>
        <end position="428"/>
    </location>
</feature>
<dbReference type="PANTHER" id="PTHR10003">
    <property type="entry name" value="SUPEROXIDE DISMUTASE CU-ZN -RELATED"/>
    <property type="match status" value="1"/>
</dbReference>
<evidence type="ECO:0000259" key="3">
    <source>
        <dbReference type="Pfam" id="PF00080"/>
    </source>
</evidence>
<feature type="chain" id="PRO_5042431021" description="Superoxide dismutase copper/zinc binding domain-containing protein" evidence="2">
    <location>
        <begin position="20"/>
        <end position="524"/>
    </location>
</feature>
<dbReference type="EnsemblMetazoa" id="G1799.2">
    <property type="protein sequence ID" value="G1799.2:cds"/>
    <property type="gene ID" value="G1799"/>
</dbReference>
<dbReference type="InterPro" id="IPR018152">
    <property type="entry name" value="SOD_Cu/Zn_BS"/>
</dbReference>
<feature type="region of interest" description="Disordered" evidence="1">
    <location>
        <begin position="504"/>
        <end position="524"/>
    </location>
</feature>